<evidence type="ECO:0000313" key="3">
    <source>
        <dbReference type="Proteomes" id="UP000199604"/>
    </source>
</evidence>
<evidence type="ECO:0008006" key="4">
    <source>
        <dbReference type="Google" id="ProtNLM"/>
    </source>
</evidence>
<keyword evidence="1" id="KW-0472">Membrane</keyword>
<gene>
    <name evidence="2" type="ORF">SAMN05660845_1630</name>
</gene>
<feature type="transmembrane region" description="Helical" evidence="1">
    <location>
        <begin position="96"/>
        <end position="117"/>
    </location>
</feature>
<dbReference type="Proteomes" id="UP000199604">
    <property type="component" value="Unassembled WGS sequence"/>
</dbReference>
<evidence type="ECO:0000256" key="1">
    <source>
        <dbReference type="SAM" id="Phobius"/>
    </source>
</evidence>
<dbReference type="STRING" id="498292.SAMN05660845_1630"/>
<feature type="transmembrane region" description="Helical" evidence="1">
    <location>
        <begin position="12"/>
        <end position="31"/>
    </location>
</feature>
<dbReference type="AlphaFoldDB" id="A0A1I0YDB4"/>
<sequence length="563" mass="67257">MKEIIQTISKLYNGKLIFCFMLLFIFVQIPFLQIIPDYFHLQKIESAESYILRLFSIIIGFSSFILTILLVVYNAFSKKIRRNSFDFILDNTWIKLTFSLFCGSLIFISLSVFTIQIANINTIITLLYFSSFITFGNLFIQFPLIILCIKHSSSYDTIKELIKKVTEIDISNLYDPNNENDVNLIENLEKNKLIQLKDIGVSAIKENDWGLPQTILNDLYEKLIIPLNKETEKKVIFKNLYAYNFICRHFKKVSVEEIDEITVSVLLNNLLRTHLHLANNEIRILRNNPIDETIIDLYRLLIENNNFYNQQSYLLNKVISVIQEHIKSMNYSDEEVPTMDYNMQNLKKERNYEMTIPKNYWFYLKTELPDILFKPLQIAIENKNKNVYSNFCWQLNNLFDTITNSKTLTEYQENEIFQEYSYRARRITDLAINNEIYRGIEFYQHHQIEEWIIQKKKYGLSTLYDFSYLLTKLNNKKNLYNDHIDDFFMIARSISSKKIDIELKLNVIKIIVEDAFKIFENKKSEQYVKDEIVRQLKWLNDYFLREEELSELKREYSDKIEKL</sequence>
<keyword evidence="1" id="KW-1133">Transmembrane helix</keyword>
<feature type="transmembrane region" description="Helical" evidence="1">
    <location>
        <begin position="123"/>
        <end position="149"/>
    </location>
</feature>
<feature type="transmembrane region" description="Helical" evidence="1">
    <location>
        <begin position="51"/>
        <end position="76"/>
    </location>
</feature>
<name>A0A1I0YDB4_9FLAO</name>
<keyword evidence="1" id="KW-0812">Transmembrane</keyword>
<evidence type="ECO:0000313" key="2">
    <source>
        <dbReference type="EMBL" id="SFB10500.1"/>
    </source>
</evidence>
<organism evidence="2 3">
    <name type="scientific">Flavobacterium swingsii</name>
    <dbReference type="NCBI Taxonomy" id="498292"/>
    <lineage>
        <taxon>Bacteria</taxon>
        <taxon>Pseudomonadati</taxon>
        <taxon>Bacteroidota</taxon>
        <taxon>Flavobacteriia</taxon>
        <taxon>Flavobacteriales</taxon>
        <taxon>Flavobacteriaceae</taxon>
        <taxon>Flavobacterium</taxon>
    </lineage>
</organism>
<accession>A0A1I0YDB4</accession>
<keyword evidence="3" id="KW-1185">Reference proteome</keyword>
<protein>
    <recommendedName>
        <fullName evidence="4">DUF2254 domain-containing protein</fullName>
    </recommendedName>
</protein>
<proteinExistence type="predicted"/>
<dbReference type="EMBL" id="FOJT01000004">
    <property type="protein sequence ID" value="SFB10500.1"/>
    <property type="molecule type" value="Genomic_DNA"/>
</dbReference>
<reference evidence="3" key="1">
    <citation type="submission" date="2016-10" db="EMBL/GenBank/DDBJ databases">
        <authorList>
            <person name="Varghese N."/>
            <person name="Submissions S."/>
        </authorList>
    </citation>
    <scope>NUCLEOTIDE SEQUENCE [LARGE SCALE GENOMIC DNA]</scope>
    <source>
        <strain evidence="3">DSM 21789</strain>
    </source>
</reference>